<evidence type="ECO:0000259" key="10">
    <source>
        <dbReference type="Pfam" id="PF00712"/>
    </source>
</evidence>
<evidence type="ECO:0000313" key="13">
    <source>
        <dbReference type="EMBL" id="OGK31431.1"/>
    </source>
</evidence>
<evidence type="ECO:0000256" key="7">
    <source>
        <dbReference type="ARBA" id="ARBA00022932"/>
    </source>
</evidence>
<comment type="subunit">
    <text evidence="9">Forms a ring-shaped head-to-tail homodimer around DNA.</text>
</comment>
<dbReference type="Gene3D" id="3.10.150.10">
    <property type="entry name" value="DNA Polymerase III, subunit A, domain 2"/>
    <property type="match status" value="1"/>
</dbReference>
<evidence type="ECO:0000313" key="14">
    <source>
        <dbReference type="Proteomes" id="UP000177199"/>
    </source>
</evidence>
<dbReference type="EMBL" id="MFZV01000006">
    <property type="protein sequence ID" value="OGK31431.1"/>
    <property type="molecule type" value="Genomic_DNA"/>
</dbReference>
<dbReference type="PIRSF" id="PIRSF000804">
    <property type="entry name" value="DNA_pol_III_b"/>
    <property type="match status" value="1"/>
</dbReference>
<comment type="subcellular location">
    <subcellularLocation>
        <location evidence="1 9">Cytoplasm</location>
    </subcellularLocation>
</comment>
<dbReference type="NCBIfam" id="TIGR00663">
    <property type="entry name" value="dnan"/>
    <property type="match status" value="1"/>
</dbReference>
<evidence type="ECO:0000256" key="2">
    <source>
        <dbReference type="ARBA" id="ARBA00010752"/>
    </source>
</evidence>
<keyword evidence="6 9" id="KW-0235">DNA replication</keyword>
<dbReference type="GO" id="GO:0005737">
    <property type="term" value="C:cytoplasm"/>
    <property type="evidence" value="ECO:0007669"/>
    <property type="project" value="UniProtKB-SubCell"/>
</dbReference>
<evidence type="ECO:0000256" key="8">
    <source>
        <dbReference type="ARBA" id="ARBA00023125"/>
    </source>
</evidence>
<reference evidence="13 14" key="1">
    <citation type="journal article" date="2016" name="Nat. Commun.">
        <title>Thousands of microbial genomes shed light on interconnected biogeochemical processes in an aquifer system.</title>
        <authorList>
            <person name="Anantharaman K."/>
            <person name="Brown C.T."/>
            <person name="Hug L.A."/>
            <person name="Sharon I."/>
            <person name="Castelle C.J."/>
            <person name="Probst A.J."/>
            <person name="Thomas B.C."/>
            <person name="Singh A."/>
            <person name="Wilkins M.J."/>
            <person name="Karaoz U."/>
            <person name="Brodie E.L."/>
            <person name="Williams K.H."/>
            <person name="Hubbard S.S."/>
            <person name="Banfield J.F."/>
        </authorList>
    </citation>
    <scope>NUCLEOTIDE SEQUENCE [LARGE SCALE GENOMIC DNA]</scope>
</reference>
<dbReference type="InterPro" id="IPR022634">
    <property type="entry name" value="DNA_polIII_beta_N"/>
</dbReference>
<dbReference type="PANTHER" id="PTHR30478:SF0">
    <property type="entry name" value="BETA SLIDING CLAMP"/>
    <property type="match status" value="1"/>
</dbReference>
<keyword evidence="8" id="KW-0238">DNA-binding</keyword>
<name>A0A1F7HJR1_9BACT</name>
<dbReference type="Pfam" id="PF02767">
    <property type="entry name" value="DNA_pol3_beta_2"/>
    <property type="match status" value="1"/>
</dbReference>
<dbReference type="PANTHER" id="PTHR30478">
    <property type="entry name" value="DNA POLYMERASE III SUBUNIT BETA"/>
    <property type="match status" value="1"/>
</dbReference>
<evidence type="ECO:0000259" key="11">
    <source>
        <dbReference type="Pfam" id="PF02767"/>
    </source>
</evidence>
<evidence type="ECO:0000256" key="3">
    <source>
        <dbReference type="ARBA" id="ARBA00022490"/>
    </source>
</evidence>
<evidence type="ECO:0000259" key="12">
    <source>
        <dbReference type="Pfam" id="PF02768"/>
    </source>
</evidence>
<dbReference type="InterPro" id="IPR022635">
    <property type="entry name" value="DNA_polIII_beta_C"/>
</dbReference>
<dbReference type="SMART" id="SM00480">
    <property type="entry name" value="POL3Bc"/>
    <property type="match status" value="1"/>
</dbReference>
<sequence length="367" mass="41575">MNILIDKDTLHGVVSLASKFTINKFTTTTHLQGVLIKAEKKELHIVATDLNLYFHKKIKIKESGTLRVVIEPKTLIEYLSFLPAGKINVEVKNNQFIVIKDKDRGVFPIIEAADFPPLPKTEKEESQKINVPFLSKSLSQVLFAASTDESRPALTGINFLTQDSELLIVSTDGFRLSLVRKNKEIDIPEILIPGRFLEEVLKEAKEEKDVFLHYSEGDKTVLFKVGDTSFYSRLIEGEFPAFEKVIPSESKTTVLLDREEFLQKIRRVAVFAREYSNIIIVEVKKEGVFISPKTDSGVSGSSAFQEADVDGEEQKIAFNFRFVYDFLNNSKAKKISMNILRSDAPIVFKEDGKKDFIHIIMPIRINA</sequence>
<dbReference type="AlphaFoldDB" id="A0A1F7HJR1"/>
<accession>A0A1F7HJR1</accession>
<dbReference type="GO" id="GO:0006271">
    <property type="term" value="P:DNA strand elongation involved in DNA replication"/>
    <property type="evidence" value="ECO:0007669"/>
    <property type="project" value="TreeGrafter"/>
</dbReference>
<evidence type="ECO:0000256" key="9">
    <source>
        <dbReference type="PIRNR" id="PIRNR000804"/>
    </source>
</evidence>
<dbReference type="GO" id="GO:0009360">
    <property type="term" value="C:DNA polymerase III complex"/>
    <property type="evidence" value="ECO:0007669"/>
    <property type="project" value="InterPro"/>
</dbReference>
<dbReference type="InterPro" id="IPR001001">
    <property type="entry name" value="DNA_polIII_beta"/>
</dbReference>
<feature type="domain" description="DNA polymerase III beta sliding clamp central" evidence="11">
    <location>
        <begin position="131"/>
        <end position="240"/>
    </location>
</feature>
<comment type="function">
    <text evidence="9">Confers DNA tethering and processivity to DNA polymerases and other proteins. Acts as a clamp, forming a ring around DNA (a reaction catalyzed by the clamp-loading complex) which diffuses in an ATP-independent manner freely and bidirectionally along dsDNA. Initially characterized for its ability to contact the catalytic subunit of DNA polymerase III (Pol III), a complex, multichain enzyme responsible for most of the replicative synthesis in bacteria; Pol III exhibits 3'-5' exonuclease proofreading activity. The beta chain is required for initiation of replication as well as for processivity of DNA replication.</text>
</comment>
<evidence type="ECO:0000256" key="5">
    <source>
        <dbReference type="ARBA" id="ARBA00022695"/>
    </source>
</evidence>
<comment type="caution">
    <text evidence="13">The sequence shown here is derived from an EMBL/GenBank/DDBJ whole genome shotgun (WGS) entry which is preliminary data.</text>
</comment>
<evidence type="ECO:0000256" key="4">
    <source>
        <dbReference type="ARBA" id="ARBA00022679"/>
    </source>
</evidence>
<organism evidence="13 14">
    <name type="scientific">Candidatus Roizmanbacteria bacterium RIFCSPHIGHO2_12_FULL_33_9</name>
    <dbReference type="NCBI Taxonomy" id="1802045"/>
    <lineage>
        <taxon>Bacteria</taxon>
        <taxon>Candidatus Roizmaniibacteriota</taxon>
    </lineage>
</organism>
<dbReference type="CDD" id="cd00140">
    <property type="entry name" value="beta_clamp"/>
    <property type="match status" value="1"/>
</dbReference>
<dbReference type="Pfam" id="PF02768">
    <property type="entry name" value="DNA_pol3_beta_3"/>
    <property type="match status" value="1"/>
</dbReference>
<protein>
    <recommendedName>
        <fullName evidence="9">Beta sliding clamp</fullName>
    </recommendedName>
</protein>
<dbReference type="Proteomes" id="UP000177199">
    <property type="component" value="Unassembled WGS sequence"/>
</dbReference>
<dbReference type="GO" id="GO:0003887">
    <property type="term" value="F:DNA-directed DNA polymerase activity"/>
    <property type="evidence" value="ECO:0007669"/>
    <property type="project" value="UniProtKB-UniRule"/>
</dbReference>
<evidence type="ECO:0000256" key="6">
    <source>
        <dbReference type="ARBA" id="ARBA00022705"/>
    </source>
</evidence>
<feature type="domain" description="DNA polymerase III beta sliding clamp C-terminal" evidence="12">
    <location>
        <begin position="244"/>
        <end position="364"/>
    </location>
</feature>
<feature type="domain" description="DNA polymerase III beta sliding clamp N-terminal" evidence="10">
    <location>
        <begin position="1"/>
        <end position="119"/>
    </location>
</feature>
<keyword evidence="3 9" id="KW-0963">Cytoplasm</keyword>
<dbReference type="GO" id="GO:0003677">
    <property type="term" value="F:DNA binding"/>
    <property type="evidence" value="ECO:0007669"/>
    <property type="project" value="UniProtKB-UniRule"/>
</dbReference>
<dbReference type="SUPFAM" id="SSF55979">
    <property type="entry name" value="DNA clamp"/>
    <property type="match status" value="3"/>
</dbReference>
<proteinExistence type="inferred from homology"/>
<keyword evidence="5 9" id="KW-0548">Nucleotidyltransferase</keyword>
<dbReference type="InterPro" id="IPR046938">
    <property type="entry name" value="DNA_clamp_sf"/>
</dbReference>
<dbReference type="Pfam" id="PF00712">
    <property type="entry name" value="DNA_pol3_beta"/>
    <property type="match status" value="1"/>
</dbReference>
<gene>
    <name evidence="13" type="ORF">A3F29_02725</name>
</gene>
<dbReference type="InterPro" id="IPR022637">
    <property type="entry name" value="DNA_polIII_beta_cen"/>
</dbReference>
<dbReference type="GO" id="GO:0008408">
    <property type="term" value="F:3'-5' exonuclease activity"/>
    <property type="evidence" value="ECO:0007669"/>
    <property type="project" value="InterPro"/>
</dbReference>
<keyword evidence="7 9" id="KW-0239">DNA-directed DNA polymerase</keyword>
<dbReference type="Gene3D" id="3.70.10.10">
    <property type="match status" value="1"/>
</dbReference>
<evidence type="ECO:0000256" key="1">
    <source>
        <dbReference type="ARBA" id="ARBA00004496"/>
    </source>
</evidence>
<comment type="similarity">
    <text evidence="2 9">Belongs to the beta sliding clamp family.</text>
</comment>
<keyword evidence="4 9" id="KW-0808">Transferase</keyword>